<evidence type="ECO:0008006" key="4">
    <source>
        <dbReference type="Google" id="ProtNLM"/>
    </source>
</evidence>
<feature type="compositionally biased region" description="Basic and acidic residues" evidence="1">
    <location>
        <begin position="1"/>
        <end position="26"/>
    </location>
</feature>
<evidence type="ECO:0000313" key="3">
    <source>
        <dbReference type="Proteomes" id="UP000245119"/>
    </source>
</evidence>
<reference evidence="2 3" key="1">
    <citation type="submission" date="2018-04" db="EMBL/GenBank/DDBJ databases">
        <title>The genome of golden apple snail Pomacea canaliculata provides insight into stress tolerance and invasive adaptation.</title>
        <authorList>
            <person name="Liu C."/>
            <person name="Liu B."/>
            <person name="Ren Y."/>
            <person name="Zhang Y."/>
            <person name="Wang H."/>
            <person name="Li S."/>
            <person name="Jiang F."/>
            <person name="Yin L."/>
            <person name="Zhang G."/>
            <person name="Qian W."/>
            <person name="Fan W."/>
        </authorList>
    </citation>
    <scope>NUCLEOTIDE SEQUENCE [LARGE SCALE GENOMIC DNA]</scope>
    <source>
        <strain evidence="2">SZHN2017</strain>
        <tissue evidence="2">Muscle</tissue>
    </source>
</reference>
<protein>
    <recommendedName>
        <fullName evidence="4">GT23 domain-containing protein</fullName>
    </recommendedName>
</protein>
<name>A0A2T7PSR3_POMCA</name>
<dbReference type="Gene3D" id="3.40.50.11350">
    <property type="match status" value="1"/>
</dbReference>
<organism evidence="2 3">
    <name type="scientific">Pomacea canaliculata</name>
    <name type="common">Golden apple snail</name>
    <dbReference type="NCBI Taxonomy" id="400727"/>
    <lineage>
        <taxon>Eukaryota</taxon>
        <taxon>Metazoa</taxon>
        <taxon>Spiralia</taxon>
        <taxon>Lophotrochozoa</taxon>
        <taxon>Mollusca</taxon>
        <taxon>Gastropoda</taxon>
        <taxon>Caenogastropoda</taxon>
        <taxon>Architaenioglossa</taxon>
        <taxon>Ampullarioidea</taxon>
        <taxon>Ampullariidae</taxon>
        <taxon>Pomacea</taxon>
    </lineage>
</organism>
<comment type="caution">
    <text evidence="2">The sequence shown here is derived from an EMBL/GenBank/DDBJ whole genome shotgun (WGS) entry which is preliminary data.</text>
</comment>
<accession>A0A2T7PSR3</accession>
<dbReference type="EMBL" id="PZQS01000002">
    <property type="protein sequence ID" value="PVD36430.1"/>
    <property type="molecule type" value="Genomic_DNA"/>
</dbReference>
<keyword evidence="3" id="KW-1185">Reference proteome</keyword>
<evidence type="ECO:0000256" key="1">
    <source>
        <dbReference type="SAM" id="MobiDB-lite"/>
    </source>
</evidence>
<feature type="region of interest" description="Disordered" evidence="1">
    <location>
        <begin position="1"/>
        <end position="54"/>
    </location>
</feature>
<dbReference type="STRING" id="400727.A0A2T7PSR3"/>
<gene>
    <name evidence="2" type="ORF">C0Q70_03414</name>
</gene>
<feature type="compositionally biased region" description="Polar residues" evidence="1">
    <location>
        <begin position="27"/>
        <end position="46"/>
    </location>
</feature>
<sequence length="480" mass="53560">MGSVEPHRYSYHSFDTKTMKTEERKTSVTSTAGERMDTQTPDTPSKYNRDRDSAHGLKDEINIVASPFVKDSSIFFTVRHSNFLPPSSNTGLNISSSFSPSTVASNAILGRSPDADERNPAVSKLKNASPEKLQLWFRRSLNRTETVQQSLGHEARYMVYYCGSRHRCGGWADRQRGLLSVFLLAIVTGRKFKIDMRSPCNITNFVVPVGEDWWTAEASATDSHALLDDMAEGIVGHVLRAGQDLNALFPHTVLQVRTNRDLAPFLLRHSLYRRLLPPWATSSSKRTRFRTGWRLLAAPSPSLFSRILTHLRPLWPNDSPPSSPDLDQLPFGGNVTLLCAHVRIGQNPTIPNDNVRNDVAVASVALDFLQENLFRVGQSAYVFVATDDQEVRVAARERFGARLIDHGGKIVHIDRQGEQMNACAGFESAVMDQLILSVCHVLVISRSGFSLHAAYLRQHHGGLFILQNGSVKEHTLDYES</sequence>
<dbReference type="AlphaFoldDB" id="A0A2T7PSR3"/>
<dbReference type="Proteomes" id="UP000245119">
    <property type="component" value="Linkage Group LG2"/>
</dbReference>
<dbReference type="OrthoDB" id="428346at2759"/>
<proteinExistence type="predicted"/>
<evidence type="ECO:0000313" key="2">
    <source>
        <dbReference type="EMBL" id="PVD36430.1"/>
    </source>
</evidence>